<protein>
    <submittedName>
        <fullName evidence="1">Uncharacterized protein</fullName>
    </submittedName>
</protein>
<dbReference type="Proteomes" id="UP000299102">
    <property type="component" value="Unassembled WGS sequence"/>
</dbReference>
<comment type="caution">
    <text evidence="1">The sequence shown here is derived from an EMBL/GenBank/DDBJ whole genome shotgun (WGS) entry which is preliminary data.</text>
</comment>
<evidence type="ECO:0000313" key="2">
    <source>
        <dbReference type="Proteomes" id="UP000299102"/>
    </source>
</evidence>
<proteinExistence type="predicted"/>
<accession>A0A4C1XU56</accession>
<reference evidence="1 2" key="1">
    <citation type="journal article" date="2019" name="Commun. Biol.">
        <title>The bagworm genome reveals a unique fibroin gene that provides high tensile strength.</title>
        <authorList>
            <person name="Kono N."/>
            <person name="Nakamura H."/>
            <person name="Ohtoshi R."/>
            <person name="Tomita M."/>
            <person name="Numata K."/>
            <person name="Arakawa K."/>
        </authorList>
    </citation>
    <scope>NUCLEOTIDE SEQUENCE [LARGE SCALE GENOMIC DNA]</scope>
</reference>
<dbReference type="EMBL" id="BGZK01000937">
    <property type="protein sequence ID" value="GBP65727.1"/>
    <property type="molecule type" value="Genomic_DNA"/>
</dbReference>
<keyword evidence="2" id="KW-1185">Reference proteome</keyword>
<dbReference type="AlphaFoldDB" id="A0A4C1XU56"/>
<evidence type="ECO:0000313" key="1">
    <source>
        <dbReference type="EMBL" id="GBP65727.1"/>
    </source>
</evidence>
<organism evidence="1 2">
    <name type="scientific">Eumeta variegata</name>
    <name type="common">Bagworm moth</name>
    <name type="synonym">Eumeta japonica</name>
    <dbReference type="NCBI Taxonomy" id="151549"/>
    <lineage>
        <taxon>Eukaryota</taxon>
        <taxon>Metazoa</taxon>
        <taxon>Ecdysozoa</taxon>
        <taxon>Arthropoda</taxon>
        <taxon>Hexapoda</taxon>
        <taxon>Insecta</taxon>
        <taxon>Pterygota</taxon>
        <taxon>Neoptera</taxon>
        <taxon>Endopterygota</taxon>
        <taxon>Lepidoptera</taxon>
        <taxon>Glossata</taxon>
        <taxon>Ditrysia</taxon>
        <taxon>Tineoidea</taxon>
        <taxon>Psychidae</taxon>
        <taxon>Oiketicinae</taxon>
        <taxon>Eumeta</taxon>
    </lineage>
</organism>
<gene>
    <name evidence="1" type="ORF">EVAR_48430_1</name>
</gene>
<sequence>MFELKTPPHTAHLLFRGLAIRAPFEASDSRSDVADFGRSWGGRGDLRRNICRGEPTSLRSGMFPERILFNRWLLAKRPRDGPAPGWINRD</sequence>
<name>A0A4C1XU56_EUMVA</name>